<reference evidence="13 14" key="1">
    <citation type="journal article" date="2015" name="Genome Announc.">
        <title>Expanding the biotechnology potential of lactobacilli through comparative genomics of 213 strains and associated genera.</title>
        <authorList>
            <person name="Sun Z."/>
            <person name="Harris H.M."/>
            <person name="McCann A."/>
            <person name="Guo C."/>
            <person name="Argimon S."/>
            <person name="Zhang W."/>
            <person name="Yang X."/>
            <person name="Jeffery I.B."/>
            <person name="Cooney J.C."/>
            <person name="Kagawa T.F."/>
            <person name="Liu W."/>
            <person name="Song Y."/>
            <person name="Salvetti E."/>
            <person name="Wrobel A."/>
            <person name="Rasinkangas P."/>
            <person name="Parkhill J."/>
            <person name="Rea M.C."/>
            <person name="O'Sullivan O."/>
            <person name="Ritari J."/>
            <person name="Douillard F.P."/>
            <person name="Paul Ross R."/>
            <person name="Yang R."/>
            <person name="Briner A.E."/>
            <person name="Felis G.E."/>
            <person name="de Vos W.M."/>
            <person name="Barrangou R."/>
            <person name="Klaenhammer T.R."/>
            <person name="Caufield P.W."/>
            <person name="Cui Y."/>
            <person name="Zhang H."/>
            <person name="O'Toole P.W."/>
        </authorList>
    </citation>
    <scope>NUCLEOTIDE SEQUENCE [LARGE SCALE GENOMIC DNA]</scope>
    <source>
        <strain evidence="13 14">DSM 22696</strain>
    </source>
</reference>
<keyword evidence="7 9" id="KW-0460">Magnesium</keyword>
<sequence>MSGSSIIYVPDAFTDRKDGDNLKMAFVDQATIEVKAGNGGNGIVAFRREKFVANGGPFGGDGGRGGSVVMVVDEGLRTLMDFRYNRHYKAKHGVNGMSKGMTGRSADDLIVKVPGGTIIRNLETGEVLGDLTEPGQRLVIAKGGRGGRGNIRFATPKNPAPEISENGEPGQEFKIGLELQLLADVGLVGFPSVGKSTLMSVITNAKPKIGAYHFTTIDPNIGMVRLEDGRDFVMADLPGLIEGASDGVGLGFQFLRHVERTRVLLHLVAMGGDEFMDEEQTQTPIDAFHAINKELASYDESLLERPQIVVATKMDLPDAQERFEAFKKALETDDSLPNKPQVLAISSVSHAGLQPLIQATASLLDETPAFVPEVEETAGVTYTFNPDETPAFVVNQDEDGVWILSGDKIEKLFKMTNTQHEQSMVRFARQLRGLGVDDALREAGAKDGDVVQILDFTFDFIE</sequence>
<dbReference type="InterPro" id="IPR027417">
    <property type="entry name" value="P-loop_NTPase"/>
</dbReference>
<dbReference type="Gene3D" id="3.40.50.300">
    <property type="entry name" value="P-loop containing nucleotide triphosphate hydrolases"/>
    <property type="match status" value="1"/>
</dbReference>
<protein>
    <recommendedName>
        <fullName evidence="9">GTPase Obg</fullName>
        <ecNumber evidence="9">3.6.5.-</ecNumber>
    </recommendedName>
    <alternativeName>
        <fullName evidence="9">GTP-binding protein Obg</fullName>
    </alternativeName>
</protein>
<dbReference type="SUPFAM" id="SSF102741">
    <property type="entry name" value="Obg GTP-binding protein C-terminal domain"/>
    <property type="match status" value="1"/>
</dbReference>
<dbReference type="PROSITE" id="PS00905">
    <property type="entry name" value="GTP1_OBG"/>
    <property type="match status" value="1"/>
</dbReference>
<dbReference type="GO" id="GO:0003924">
    <property type="term" value="F:GTPase activity"/>
    <property type="evidence" value="ECO:0007669"/>
    <property type="project" value="UniProtKB-UniRule"/>
</dbReference>
<dbReference type="EC" id="3.6.5.-" evidence="9"/>
<dbReference type="HAMAP" id="MF_01454">
    <property type="entry name" value="GTPase_Obg"/>
    <property type="match status" value="1"/>
</dbReference>
<dbReference type="Gene3D" id="2.70.210.12">
    <property type="entry name" value="GTP1/OBG domain"/>
    <property type="match status" value="1"/>
</dbReference>
<dbReference type="PROSITE" id="PS51883">
    <property type="entry name" value="OBG"/>
    <property type="match status" value="1"/>
</dbReference>
<dbReference type="NCBIfam" id="TIGR03595">
    <property type="entry name" value="Obg_CgtA_exten"/>
    <property type="match status" value="1"/>
</dbReference>
<evidence type="ECO:0000256" key="4">
    <source>
        <dbReference type="ARBA" id="ARBA00022723"/>
    </source>
</evidence>
<dbReference type="PANTHER" id="PTHR11702:SF31">
    <property type="entry name" value="MITOCHONDRIAL RIBOSOME-ASSOCIATED GTPASE 2"/>
    <property type="match status" value="1"/>
</dbReference>
<comment type="caution">
    <text evidence="13">The sequence shown here is derived from an EMBL/GenBank/DDBJ whole genome shotgun (WGS) entry which is preliminary data.</text>
</comment>
<feature type="binding site" evidence="9">
    <location>
        <begin position="214"/>
        <end position="218"/>
    </location>
    <ligand>
        <name>GTP</name>
        <dbReference type="ChEBI" id="CHEBI:37565"/>
    </ligand>
</feature>
<dbReference type="GO" id="GO:0005737">
    <property type="term" value="C:cytoplasm"/>
    <property type="evidence" value="ECO:0007669"/>
    <property type="project" value="UniProtKB-SubCell"/>
</dbReference>
<dbReference type="PROSITE" id="PS51710">
    <property type="entry name" value="G_OBG"/>
    <property type="match status" value="1"/>
</dbReference>
<dbReference type="Proteomes" id="UP000051139">
    <property type="component" value="Unassembled WGS sequence"/>
</dbReference>
<evidence type="ECO:0000256" key="6">
    <source>
        <dbReference type="ARBA" id="ARBA00022801"/>
    </source>
</evidence>
<comment type="similarity">
    <text evidence="2 9">Belongs to the TRAFAC class OBG-HflX-like GTPase superfamily. OBG GTPase family.</text>
</comment>
<feature type="binding site" evidence="9">
    <location>
        <position position="196"/>
    </location>
    <ligand>
        <name>Mg(2+)</name>
        <dbReference type="ChEBI" id="CHEBI:18420"/>
    </ligand>
</feature>
<dbReference type="GO" id="GO:0005525">
    <property type="term" value="F:GTP binding"/>
    <property type="evidence" value="ECO:0007669"/>
    <property type="project" value="UniProtKB-UniRule"/>
</dbReference>
<evidence type="ECO:0000313" key="14">
    <source>
        <dbReference type="Proteomes" id="UP000051139"/>
    </source>
</evidence>
<feature type="binding site" evidence="9">
    <location>
        <begin position="236"/>
        <end position="239"/>
    </location>
    <ligand>
        <name>GTP</name>
        <dbReference type="ChEBI" id="CHEBI:37565"/>
    </ligand>
</feature>
<evidence type="ECO:0000256" key="7">
    <source>
        <dbReference type="ARBA" id="ARBA00022842"/>
    </source>
</evidence>
<dbReference type="GO" id="GO:0042254">
    <property type="term" value="P:ribosome biogenesis"/>
    <property type="evidence" value="ECO:0007669"/>
    <property type="project" value="UniProtKB-UniRule"/>
</dbReference>
<dbReference type="PATRIC" id="fig|348151.3.peg.2104"/>
<evidence type="ECO:0000256" key="8">
    <source>
        <dbReference type="ARBA" id="ARBA00023134"/>
    </source>
</evidence>
<accession>A0A0R2L161</accession>
<dbReference type="NCBIfam" id="NF008956">
    <property type="entry name" value="PRK12299.1"/>
    <property type="match status" value="1"/>
</dbReference>
<dbReference type="SUPFAM" id="SSF82051">
    <property type="entry name" value="Obg GTP-binding protein N-terminal domain"/>
    <property type="match status" value="1"/>
</dbReference>
<dbReference type="InterPro" id="IPR031167">
    <property type="entry name" value="G_OBG"/>
</dbReference>
<dbReference type="FunFam" id="2.70.210.12:FF:000001">
    <property type="entry name" value="GTPase Obg"/>
    <property type="match status" value="1"/>
</dbReference>
<dbReference type="InterPro" id="IPR006169">
    <property type="entry name" value="GTP1_OBG_dom"/>
</dbReference>
<comment type="subunit">
    <text evidence="9">Monomer.</text>
</comment>
<gene>
    <name evidence="9" type="primary">obg</name>
    <name evidence="13" type="ORF">IV55_GL002050</name>
</gene>
<feature type="domain" description="OBG-type G" evidence="10">
    <location>
        <begin position="183"/>
        <end position="365"/>
    </location>
</feature>
<evidence type="ECO:0000259" key="11">
    <source>
        <dbReference type="PROSITE" id="PS51881"/>
    </source>
</evidence>
<feature type="binding site" evidence="9">
    <location>
        <begin position="312"/>
        <end position="315"/>
    </location>
    <ligand>
        <name>GTP</name>
        <dbReference type="ChEBI" id="CHEBI:37565"/>
    </ligand>
</feature>
<dbReference type="Pfam" id="PF01926">
    <property type="entry name" value="MMR_HSR1"/>
    <property type="match status" value="1"/>
</dbReference>
<evidence type="ECO:0000259" key="12">
    <source>
        <dbReference type="PROSITE" id="PS51883"/>
    </source>
</evidence>
<comment type="subcellular location">
    <subcellularLocation>
        <location evidence="9">Cytoplasm</location>
    </subcellularLocation>
</comment>
<dbReference type="PRINTS" id="PR00326">
    <property type="entry name" value="GTP1OBG"/>
</dbReference>
<evidence type="ECO:0000256" key="2">
    <source>
        <dbReference type="ARBA" id="ARBA00007699"/>
    </source>
</evidence>
<dbReference type="GO" id="GO:0000287">
    <property type="term" value="F:magnesium ion binding"/>
    <property type="evidence" value="ECO:0007669"/>
    <property type="project" value="InterPro"/>
</dbReference>
<dbReference type="SUPFAM" id="SSF52540">
    <property type="entry name" value="P-loop containing nucleoside triphosphate hydrolases"/>
    <property type="match status" value="1"/>
</dbReference>
<dbReference type="NCBIfam" id="NF008955">
    <property type="entry name" value="PRK12297.1"/>
    <property type="match status" value="1"/>
</dbReference>
<keyword evidence="6 9" id="KW-0378">Hydrolase</keyword>
<dbReference type="InterPro" id="IPR045086">
    <property type="entry name" value="OBG_GTPase"/>
</dbReference>
<keyword evidence="3 9" id="KW-0963">Cytoplasm</keyword>
<keyword evidence="5 9" id="KW-0547">Nucleotide-binding</keyword>
<dbReference type="CDD" id="cd01898">
    <property type="entry name" value="Obg"/>
    <property type="match status" value="1"/>
</dbReference>
<dbReference type="Pfam" id="PF09269">
    <property type="entry name" value="DUF1967"/>
    <property type="match status" value="1"/>
</dbReference>
<dbReference type="Pfam" id="PF01018">
    <property type="entry name" value="GTP1_OBG"/>
    <property type="match status" value="1"/>
</dbReference>
<dbReference type="EMBL" id="JQCB01000009">
    <property type="protein sequence ID" value="KRN95406.1"/>
    <property type="molecule type" value="Genomic_DNA"/>
</dbReference>
<dbReference type="NCBIfam" id="NF008954">
    <property type="entry name" value="PRK12296.1"/>
    <property type="match status" value="1"/>
</dbReference>
<dbReference type="PANTHER" id="PTHR11702">
    <property type="entry name" value="DEVELOPMENTALLY REGULATED GTP-BINDING PROTEIN-RELATED"/>
    <property type="match status" value="1"/>
</dbReference>
<evidence type="ECO:0000256" key="5">
    <source>
        <dbReference type="ARBA" id="ARBA00022741"/>
    </source>
</evidence>
<proteinExistence type="inferred from homology"/>
<evidence type="ECO:0000256" key="3">
    <source>
        <dbReference type="ARBA" id="ARBA00022490"/>
    </source>
</evidence>
<evidence type="ECO:0000256" key="9">
    <source>
        <dbReference type="HAMAP-Rule" id="MF_01454"/>
    </source>
</evidence>
<feature type="binding site" evidence="9">
    <location>
        <begin position="346"/>
        <end position="348"/>
    </location>
    <ligand>
        <name>GTP</name>
        <dbReference type="ChEBI" id="CHEBI:37565"/>
    </ligand>
</feature>
<dbReference type="InterPro" id="IPR015349">
    <property type="entry name" value="OCT_dom"/>
</dbReference>
<keyword evidence="8 9" id="KW-0342">GTP-binding</keyword>
<dbReference type="InterPro" id="IPR036726">
    <property type="entry name" value="GTP1_OBG_dom_sf"/>
</dbReference>
<evidence type="ECO:0000313" key="13">
    <source>
        <dbReference type="EMBL" id="KRN95406.1"/>
    </source>
</evidence>
<dbReference type="NCBIfam" id="TIGR02729">
    <property type="entry name" value="Obg_CgtA"/>
    <property type="match status" value="1"/>
</dbReference>
<organism evidence="13 14">
    <name type="scientific">Furfurilactobacillus siliginis</name>
    <dbReference type="NCBI Taxonomy" id="348151"/>
    <lineage>
        <taxon>Bacteria</taxon>
        <taxon>Bacillati</taxon>
        <taxon>Bacillota</taxon>
        <taxon>Bacilli</taxon>
        <taxon>Lactobacillales</taxon>
        <taxon>Lactobacillaceae</taxon>
        <taxon>Furfurilactobacillus</taxon>
    </lineage>
</organism>
<dbReference type="InterPro" id="IPR036346">
    <property type="entry name" value="GTP-bd_prot_GTP1/OBG_C_sf"/>
</dbReference>
<name>A0A0R2L161_9LACO</name>
<evidence type="ECO:0000256" key="1">
    <source>
        <dbReference type="ARBA" id="ARBA00001946"/>
    </source>
</evidence>
<dbReference type="Gene3D" id="3.30.300.350">
    <property type="entry name" value="GTP-binding protein OBG, C-terminal domain"/>
    <property type="match status" value="1"/>
</dbReference>
<dbReference type="InterPro" id="IPR006074">
    <property type="entry name" value="GTP1-OBG_CS"/>
</dbReference>
<comment type="cofactor">
    <cofactor evidence="1 9">
        <name>Mg(2+)</name>
        <dbReference type="ChEBI" id="CHEBI:18420"/>
    </cofactor>
</comment>
<feature type="domain" description="Obg" evidence="12">
    <location>
        <begin position="24"/>
        <end position="182"/>
    </location>
</feature>
<evidence type="ECO:0000259" key="10">
    <source>
        <dbReference type="PROSITE" id="PS51710"/>
    </source>
</evidence>
<feature type="binding site" evidence="9">
    <location>
        <begin position="189"/>
        <end position="196"/>
    </location>
    <ligand>
        <name>GTP</name>
        <dbReference type="ChEBI" id="CHEBI:37565"/>
    </ligand>
</feature>
<feature type="domain" description="OCT" evidence="11">
    <location>
        <begin position="384"/>
        <end position="462"/>
    </location>
</feature>
<dbReference type="STRING" id="348151.IV55_GL002050"/>
<dbReference type="AlphaFoldDB" id="A0A0R2L161"/>
<dbReference type="InterPro" id="IPR014100">
    <property type="entry name" value="GTP-bd_Obg/CgtA"/>
</dbReference>
<comment type="function">
    <text evidence="9">An essential GTPase which binds GTP, GDP and possibly (p)ppGpp with moderate affinity, with high nucleotide exchange rates and a fairly low GTP hydrolysis rate. Plays a role in control of the cell cycle, stress response, ribosome biogenesis and in those bacteria that undergo differentiation, in morphogenesis control.</text>
</comment>
<dbReference type="InterPro" id="IPR006073">
    <property type="entry name" value="GTP-bd"/>
</dbReference>
<dbReference type="PROSITE" id="PS51881">
    <property type="entry name" value="OCT"/>
    <property type="match status" value="1"/>
</dbReference>
<keyword evidence="14" id="KW-1185">Reference proteome</keyword>
<keyword evidence="4 9" id="KW-0479">Metal-binding</keyword>
<feature type="binding site" evidence="9">
    <location>
        <position position="216"/>
    </location>
    <ligand>
        <name>Mg(2+)</name>
        <dbReference type="ChEBI" id="CHEBI:18420"/>
    </ligand>
</feature>